<protein>
    <submittedName>
        <fullName evidence="2 4">Uncharacterized protein</fullName>
    </submittedName>
</protein>
<evidence type="ECO:0000313" key="2">
    <source>
        <dbReference type="EMBL" id="KAF2817926.1"/>
    </source>
</evidence>
<organism evidence="2">
    <name type="scientific">Mytilinidion resinicola</name>
    <dbReference type="NCBI Taxonomy" id="574789"/>
    <lineage>
        <taxon>Eukaryota</taxon>
        <taxon>Fungi</taxon>
        <taxon>Dikarya</taxon>
        <taxon>Ascomycota</taxon>
        <taxon>Pezizomycotina</taxon>
        <taxon>Dothideomycetes</taxon>
        <taxon>Pleosporomycetidae</taxon>
        <taxon>Mytilinidiales</taxon>
        <taxon>Mytilinidiaceae</taxon>
        <taxon>Mytilinidion</taxon>
    </lineage>
</organism>
<reference evidence="4" key="2">
    <citation type="submission" date="2020-04" db="EMBL/GenBank/DDBJ databases">
        <authorList>
            <consortium name="NCBI Genome Project"/>
        </authorList>
    </citation>
    <scope>NUCLEOTIDE SEQUENCE</scope>
    <source>
        <strain evidence="4">CBS 304.34</strain>
    </source>
</reference>
<dbReference type="RefSeq" id="XP_033584890.1">
    <property type="nucleotide sequence ID" value="XM_033726438.1"/>
</dbReference>
<proteinExistence type="predicted"/>
<evidence type="ECO:0000313" key="4">
    <source>
        <dbReference type="RefSeq" id="XP_033584890.1"/>
    </source>
</evidence>
<dbReference type="Proteomes" id="UP000504636">
    <property type="component" value="Unplaced"/>
</dbReference>
<dbReference type="AlphaFoldDB" id="A0A6A6ZA83"/>
<feature type="region of interest" description="Disordered" evidence="1">
    <location>
        <begin position="236"/>
        <end position="264"/>
    </location>
</feature>
<feature type="region of interest" description="Disordered" evidence="1">
    <location>
        <begin position="161"/>
        <end position="202"/>
    </location>
</feature>
<gene>
    <name evidence="2 4" type="ORF">BDZ99DRAFT_531150</name>
</gene>
<evidence type="ECO:0000313" key="3">
    <source>
        <dbReference type="Proteomes" id="UP000504636"/>
    </source>
</evidence>
<accession>A0A6A6ZA83</accession>
<dbReference type="EMBL" id="MU003692">
    <property type="protein sequence ID" value="KAF2817926.1"/>
    <property type="molecule type" value="Genomic_DNA"/>
</dbReference>
<feature type="compositionally biased region" description="Pro residues" evidence="1">
    <location>
        <begin position="50"/>
        <end position="62"/>
    </location>
</feature>
<dbReference type="PANTHER" id="PTHR43100">
    <property type="entry name" value="GLUTAMATE SYNTHASE [NADPH] SMALL CHAIN"/>
    <property type="match status" value="1"/>
</dbReference>
<name>A0A6A6ZA83_9PEZI</name>
<dbReference type="OrthoDB" id="4327079at2759"/>
<feature type="region of interest" description="Disordered" evidence="1">
    <location>
        <begin position="1"/>
        <end position="69"/>
    </location>
</feature>
<reference evidence="2 4" key="1">
    <citation type="journal article" date="2020" name="Stud. Mycol.">
        <title>101 Dothideomycetes genomes: a test case for predicting lifestyles and emergence of pathogens.</title>
        <authorList>
            <person name="Haridas S."/>
            <person name="Albert R."/>
            <person name="Binder M."/>
            <person name="Bloem J."/>
            <person name="Labutti K."/>
            <person name="Salamov A."/>
            <person name="Andreopoulos B."/>
            <person name="Baker S."/>
            <person name="Barry K."/>
            <person name="Bills G."/>
            <person name="Bluhm B."/>
            <person name="Cannon C."/>
            <person name="Castanera R."/>
            <person name="Culley D."/>
            <person name="Daum C."/>
            <person name="Ezra D."/>
            <person name="Gonzalez J."/>
            <person name="Henrissat B."/>
            <person name="Kuo A."/>
            <person name="Liang C."/>
            <person name="Lipzen A."/>
            <person name="Lutzoni F."/>
            <person name="Magnuson J."/>
            <person name="Mondo S."/>
            <person name="Nolan M."/>
            <person name="Ohm R."/>
            <person name="Pangilinan J."/>
            <person name="Park H.-J."/>
            <person name="Ramirez L."/>
            <person name="Alfaro M."/>
            <person name="Sun H."/>
            <person name="Tritt A."/>
            <person name="Yoshinaga Y."/>
            <person name="Zwiers L.-H."/>
            <person name="Turgeon B."/>
            <person name="Goodwin S."/>
            <person name="Spatafora J."/>
            <person name="Crous P."/>
            <person name="Grigoriev I."/>
        </authorList>
    </citation>
    <scope>NUCLEOTIDE SEQUENCE</scope>
    <source>
        <strain evidence="2 4">CBS 304.34</strain>
    </source>
</reference>
<dbReference type="GeneID" id="54467331"/>
<keyword evidence="3" id="KW-1185">Reference proteome</keyword>
<reference evidence="4" key="3">
    <citation type="submission" date="2025-04" db="UniProtKB">
        <authorList>
            <consortium name="RefSeq"/>
        </authorList>
    </citation>
    <scope>IDENTIFICATION</scope>
    <source>
        <strain evidence="4">CBS 304.34</strain>
    </source>
</reference>
<evidence type="ECO:0000256" key="1">
    <source>
        <dbReference type="SAM" id="MobiDB-lite"/>
    </source>
</evidence>
<sequence length="286" mass="31084">MFAPPAPSATLLGDGRMNAGPPAGFRMVPHHGNFDSVPPPHQQRPMSSTPLPPPPAGLPARPPQSNAGYDPGEYCVMSADFVDDGAGNVKGINTVSVEWTRKADRGWDMKKLEGNERFFPAELVLLPMEFVGPVELESLRQNQAVRSLCPARKSARQPGYIDISKTNLPGDEDELIADAGPSRHTRGRRRTPGQEARSPWSPSRLAEVGVLRHDGFVDDQLAMGYALPQIRAKGQITADPISPGGSESSEVRQPTPDHHDAPVEDGEYQVMCGTTVESMSSWMREF</sequence>
<dbReference type="PANTHER" id="PTHR43100:SF1">
    <property type="entry name" value="GLUTAMATE SYNTHASE [NADPH] SMALL CHAIN"/>
    <property type="match status" value="1"/>
</dbReference>
<dbReference type="InterPro" id="IPR051394">
    <property type="entry name" value="Glutamate_Synthase"/>
</dbReference>